<accession>A0A1F4VEM5</accession>
<evidence type="ECO:0000313" key="3">
    <source>
        <dbReference type="Proteomes" id="UP000179005"/>
    </source>
</evidence>
<evidence type="ECO:0000256" key="1">
    <source>
        <dbReference type="SAM" id="Coils"/>
    </source>
</evidence>
<organism evidence="2 3">
    <name type="scientific">candidate division WWE3 bacterium RIFCSPHIGHO2_01_FULL_48_15</name>
    <dbReference type="NCBI Taxonomy" id="1802619"/>
    <lineage>
        <taxon>Bacteria</taxon>
        <taxon>Katanobacteria</taxon>
    </lineage>
</organism>
<sequence length="143" mass="16710">MRIGVAFRGIFHLNPPEDGRIYTELSDAEVQKTIEDKLKELEKRYLERKAKLESTLQKRPSFPKLRGLPAKERQERYEEYGRLRTSHLMKLNADLRGAREALQDLKAAYYLALLFCFLTEENVFAYFKQLPTTINSPAVTNSR</sequence>
<comment type="caution">
    <text evidence="2">The sequence shown here is derived from an EMBL/GenBank/DDBJ whole genome shotgun (WGS) entry which is preliminary data.</text>
</comment>
<proteinExistence type="predicted"/>
<feature type="coiled-coil region" evidence="1">
    <location>
        <begin position="31"/>
        <end position="58"/>
    </location>
</feature>
<evidence type="ECO:0000313" key="2">
    <source>
        <dbReference type="EMBL" id="OGC55647.1"/>
    </source>
</evidence>
<dbReference type="Proteomes" id="UP000179005">
    <property type="component" value="Unassembled WGS sequence"/>
</dbReference>
<dbReference type="EMBL" id="MEVC01000008">
    <property type="protein sequence ID" value="OGC55647.1"/>
    <property type="molecule type" value="Genomic_DNA"/>
</dbReference>
<protein>
    <submittedName>
        <fullName evidence="2">Uncharacterized protein</fullName>
    </submittedName>
</protein>
<keyword evidence="1" id="KW-0175">Coiled coil</keyword>
<dbReference type="STRING" id="1802619.A2797_01105"/>
<name>A0A1F4VEM5_UNCKA</name>
<reference evidence="2 3" key="1">
    <citation type="journal article" date="2016" name="Nat. Commun.">
        <title>Thousands of microbial genomes shed light on interconnected biogeochemical processes in an aquifer system.</title>
        <authorList>
            <person name="Anantharaman K."/>
            <person name="Brown C.T."/>
            <person name="Hug L.A."/>
            <person name="Sharon I."/>
            <person name="Castelle C.J."/>
            <person name="Probst A.J."/>
            <person name="Thomas B.C."/>
            <person name="Singh A."/>
            <person name="Wilkins M.J."/>
            <person name="Karaoz U."/>
            <person name="Brodie E.L."/>
            <person name="Williams K.H."/>
            <person name="Hubbard S.S."/>
            <person name="Banfield J.F."/>
        </authorList>
    </citation>
    <scope>NUCLEOTIDE SEQUENCE [LARGE SCALE GENOMIC DNA]</scope>
</reference>
<gene>
    <name evidence="2" type="ORF">A2797_01105</name>
</gene>
<dbReference type="AlphaFoldDB" id="A0A1F4VEM5"/>